<accession>A0A840A4Z8</accession>
<dbReference type="InterPro" id="IPR023631">
    <property type="entry name" value="Amidase_dom"/>
</dbReference>
<dbReference type="PANTHER" id="PTHR43372">
    <property type="entry name" value="FATTY-ACID AMIDE HYDROLASE"/>
    <property type="match status" value="1"/>
</dbReference>
<feature type="domain" description="Amidase" evidence="1">
    <location>
        <begin position="30"/>
        <end position="323"/>
    </location>
</feature>
<dbReference type="EMBL" id="JACIDK010000007">
    <property type="protein sequence ID" value="MBB3893069.1"/>
    <property type="molecule type" value="Genomic_DNA"/>
</dbReference>
<dbReference type="AlphaFoldDB" id="A0A840A4Z8"/>
<dbReference type="Gene3D" id="3.90.1300.10">
    <property type="entry name" value="Amidase signature (AS) domain"/>
    <property type="match status" value="1"/>
</dbReference>
<dbReference type="Pfam" id="PF01425">
    <property type="entry name" value="Amidase"/>
    <property type="match status" value="2"/>
</dbReference>
<feature type="domain" description="Amidase" evidence="1">
    <location>
        <begin position="333"/>
        <end position="440"/>
    </location>
</feature>
<dbReference type="Proteomes" id="UP000530564">
    <property type="component" value="Unassembled WGS sequence"/>
</dbReference>
<dbReference type="InterPro" id="IPR052739">
    <property type="entry name" value="FAAH2"/>
</dbReference>
<keyword evidence="2" id="KW-0378">Hydrolase</keyword>
<dbReference type="GO" id="GO:0012505">
    <property type="term" value="C:endomembrane system"/>
    <property type="evidence" value="ECO:0007669"/>
    <property type="project" value="TreeGrafter"/>
</dbReference>
<protein>
    <submittedName>
        <fullName evidence="2">Amidase</fullName>
        <ecNumber evidence="2">3.5.1.4</ecNumber>
    </submittedName>
</protein>
<name>A0A840A4Z8_9CAUL</name>
<organism evidence="2 3">
    <name type="scientific">Phenylobacterium haematophilum</name>
    <dbReference type="NCBI Taxonomy" id="98513"/>
    <lineage>
        <taxon>Bacteria</taxon>
        <taxon>Pseudomonadati</taxon>
        <taxon>Pseudomonadota</taxon>
        <taxon>Alphaproteobacteria</taxon>
        <taxon>Caulobacterales</taxon>
        <taxon>Caulobacteraceae</taxon>
        <taxon>Phenylobacterium</taxon>
    </lineage>
</organism>
<dbReference type="GO" id="GO:0004040">
    <property type="term" value="F:amidase activity"/>
    <property type="evidence" value="ECO:0007669"/>
    <property type="project" value="UniProtKB-EC"/>
</dbReference>
<evidence type="ECO:0000313" key="2">
    <source>
        <dbReference type="EMBL" id="MBB3893069.1"/>
    </source>
</evidence>
<dbReference type="PANTHER" id="PTHR43372:SF4">
    <property type="entry name" value="FATTY-ACID AMIDE HYDROLASE 2"/>
    <property type="match status" value="1"/>
</dbReference>
<gene>
    <name evidence="2" type="ORF">GGQ61_003807</name>
</gene>
<dbReference type="EC" id="3.5.1.4" evidence="2"/>
<proteinExistence type="predicted"/>
<sequence>MSETLAEDLSEASAGALAAAVAAGRASALELCEAAIARIEARDGPINAVVVRDFDRARAAARAADAALARGERGSLLGVPMTVKESHNVAGLPTTWGFEAAKGWIAPADSVGVARLKAAGAIILGKTNIPVSLADWQSVNPIYGRTRNPWDLERTAGGSSGGAAAAVAAGMVPLEMGTDIGGSIRVPAAFCGIFGHKPSYGIIPQRGHAPPGLDGLDVPLAVVGPLARTAADLELALDVLAGPLDEEAFGYRLDLPPARHARLGDYRVLVLDAHPAAVTDAAIVAALGELAGKLERAGASIARSSELLPDLAQGHEVYRGLLTTAMSRGGPPQAQPMSAHDWMNLQDAQLAVRRAWARLFEAFDVVLAPAHGSLAYPHDDSDPGSRTLLLNGAATPYFDQLAWPGIATLAHLPATAAPVGISAGGLPIGVQIIGPYLEDRTPIAFAGLLEQAFGGFRAPPG</sequence>
<dbReference type="InterPro" id="IPR036928">
    <property type="entry name" value="AS_sf"/>
</dbReference>
<evidence type="ECO:0000259" key="1">
    <source>
        <dbReference type="Pfam" id="PF01425"/>
    </source>
</evidence>
<comment type="caution">
    <text evidence="2">The sequence shown here is derived from an EMBL/GenBank/DDBJ whole genome shotgun (WGS) entry which is preliminary data.</text>
</comment>
<dbReference type="SUPFAM" id="SSF75304">
    <property type="entry name" value="Amidase signature (AS) enzymes"/>
    <property type="match status" value="1"/>
</dbReference>
<reference evidence="2 3" key="1">
    <citation type="submission" date="2020-08" db="EMBL/GenBank/DDBJ databases">
        <title>Genomic Encyclopedia of Type Strains, Phase IV (KMG-IV): sequencing the most valuable type-strain genomes for metagenomic binning, comparative biology and taxonomic classification.</title>
        <authorList>
            <person name="Goeker M."/>
        </authorList>
    </citation>
    <scope>NUCLEOTIDE SEQUENCE [LARGE SCALE GENOMIC DNA]</scope>
    <source>
        <strain evidence="2 3">DSM 21793</strain>
    </source>
</reference>
<dbReference type="RefSeq" id="WP_183776177.1">
    <property type="nucleotide sequence ID" value="NZ_JACIDK010000007.1"/>
</dbReference>
<evidence type="ECO:0000313" key="3">
    <source>
        <dbReference type="Proteomes" id="UP000530564"/>
    </source>
</evidence>
<keyword evidence="3" id="KW-1185">Reference proteome</keyword>